<feature type="region of interest" description="Disordered" evidence="1">
    <location>
        <begin position="1"/>
        <end position="27"/>
    </location>
</feature>
<keyword evidence="3" id="KW-1185">Reference proteome</keyword>
<proteinExistence type="predicted"/>
<dbReference type="Proteomes" id="UP001201980">
    <property type="component" value="Unassembled WGS sequence"/>
</dbReference>
<comment type="caution">
    <text evidence="2">The sequence shown here is derived from an EMBL/GenBank/DDBJ whole genome shotgun (WGS) entry which is preliminary data.</text>
</comment>
<reference evidence="2" key="1">
    <citation type="submission" date="2022-07" db="EMBL/GenBank/DDBJ databases">
        <title>Draft genome sequence of Zalerion maritima ATCC 34329, a (micro)plastics degrading marine fungus.</title>
        <authorList>
            <person name="Paco A."/>
            <person name="Goncalves M.F.M."/>
            <person name="Rocha-Santos T.A.P."/>
            <person name="Alves A."/>
        </authorList>
    </citation>
    <scope>NUCLEOTIDE SEQUENCE</scope>
    <source>
        <strain evidence="2">ATCC 34329</strain>
    </source>
</reference>
<dbReference type="Gene3D" id="1.25.40.20">
    <property type="entry name" value="Ankyrin repeat-containing domain"/>
    <property type="match status" value="1"/>
</dbReference>
<protein>
    <submittedName>
        <fullName evidence="2">Uncharacterized protein</fullName>
    </submittedName>
</protein>
<evidence type="ECO:0000256" key="1">
    <source>
        <dbReference type="SAM" id="MobiDB-lite"/>
    </source>
</evidence>
<gene>
    <name evidence="2" type="ORF">MKZ38_002672</name>
</gene>
<evidence type="ECO:0000313" key="3">
    <source>
        <dbReference type="Proteomes" id="UP001201980"/>
    </source>
</evidence>
<name>A0AAD5WSB2_9PEZI</name>
<dbReference type="InterPro" id="IPR036770">
    <property type="entry name" value="Ankyrin_rpt-contain_sf"/>
</dbReference>
<accession>A0AAD5WSB2</accession>
<dbReference type="CDD" id="cd09917">
    <property type="entry name" value="F-box_SF"/>
    <property type="match status" value="1"/>
</dbReference>
<evidence type="ECO:0000313" key="2">
    <source>
        <dbReference type="EMBL" id="KAJ2900054.1"/>
    </source>
</evidence>
<dbReference type="EMBL" id="JAKWBI020000180">
    <property type="protein sequence ID" value="KAJ2900054.1"/>
    <property type="molecule type" value="Genomic_DNA"/>
</dbReference>
<dbReference type="SUPFAM" id="SSF48403">
    <property type="entry name" value="Ankyrin repeat"/>
    <property type="match status" value="1"/>
</dbReference>
<organism evidence="2 3">
    <name type="scientific">Zalerion maritima</name>
    <dbReference type="NCBI Taxonomy" id="339359"/>
    <lineage>
        <taxon>Eukaryota</taxon>
        <taxon>Fungi</taxon>
        <taxon>Dikarya</taxon>
        <taxon>Ascomycota</taxon>
        <taxon>Pezizomycotina</taxon>
        <taxon>Sordariomycetes</taxon>
        <taxon>Lulworthiomycetidae</taxon>
        <taxon>Lulworthiales</taxon>
        <taxon>Lulworthiaceae</taxon>
        <taxon>Zalerion</taxon>
    </lineage>
</organism>
<sequence>MNTTELARPSAPGEMCTRNNPSATDRSAPILGIPTEILLNVCGHLCERGRHTSGITDLFSFSLTCRRIHPVAMDVAFNAEESSQRQRPVVWGIVQNNARLIERALAEKCRVNSDIRMPKPSRRLVLAAGRDKLKDTIFDLYNLLSDTWLNSGSSVRIRPIHLAVALGRSDMVKLLINIASFDELDVTMDYGNREASNRWDFLLAREGRSPWTPFHLGFHTGHFDVWMDVDSKTRKRRPVATPVMTLKSLLNATYHGRTPIVKRLLERIDFDLATLIPANYRYVGLSNNFDRAVDRLVPLGEFLLFHAVQQLNVPLLRLLTDKGLRLSPQALDSSMKHASRLWRARRLLGHVNFHAIFPALEERPGAVEDAMAEVVGRILETHDRPDPQTLLSLLESLTKAHRGYWGWRSGAQLDELAREIDIPAGHPYLHRYHNPHFPEYTQCMFVNVVFADAFRAVLSAIEPGGEAWRGKDLGHLHASVKEILSLSMARHKWEITDAILDFCRATPALGSMVRNFFRTDRVYRRDTGTVFGWTNSQGSFVSGSELAATSRDHNFCYGNGPSQHRRGGRLSVEGVLEVENIRTVNRGLEEGLESCARGAIWKTFMKQVAERRAYAHWTNAFEEPLTPDEVAKLVLMEPCWVLYGAGARKEPGRVTGVSLNKGVKRKMTGRGD</sequence>
<dbReference type="AlphaFoldDB" id="A0AAD5WSB2"/>